<evidence type="ECO:0000256" key="1">
    <source>
        <dbReference type="SAM" id="Phobius"/>
    </source>
</evidence>
<keyword evidence="3" id="KW-1185">Reference proteome</keyword>
<organism evidence="2 3">
    <name type="scientific">Sorghum bicolor</name>
    <name type="common">Sorghum</name>
    <name type="synonym">Sorghum vulgare</name>
    <dbReference type="NCBI Taxonomy" id="4558"/>
    <lineage>
        <taxon>Eukaryota</taxon>
        <taxon>Viridiplantae</taxon>
        <taxon>Streptophyta</taxon>
        <taxon>Embryophyta</taxon>
        <taxon>Tracheophyta</taxon>
        <taxon>Spermatophyta</taxon>
        <taxon>Magnoliopsida</taxon>
        <taxon>Liliopsida</taxon>
        <taxon>Poales</taxon>
        <taxon>Poaceae</taxon>
        <taxon>PACMAD clade</taxon>
        <taxon>Panicoideae</taxon>
        <taxon>Andropogonodae</taxon>
        <taxon>Andropogoneae</taxon>
        <taxon>Sorghinae</taxon>
        <taxon>Sorghum</taxon>
    </lineage>
</organism>
<dbReference type="EMBL" id="CM000768">
    <property type="protein sequence ID" value="KXG22261.1"/>
    <property type="molecule type" value="Genomic_DNA"/>
</dbReference>
<protein>
    <submittedName>
        <fullName evidence="2">Uncharacterized protein</fullName>
    </submittedName>
</protein>
<dbReference type="Gramene" id="KXG22261">
    <property type="protein sequence ID" value="KXG22261"/>
    <property type="gene ID" value="SORBI_3009G183000"/>
</dbReference>
<evidence type="ECO:0000313" key="2">
    <source>
        <dbReference type="EMBL" id="KXG22261.1"/>
    </source>
</evidence>
<keyword evidence="1" id="KW-0472">Membrane</keyword>
<name>A0A1B6P9K6_SORBI</name>
<accession>A0A1B6P9K6</accession>
<feature type="transmembrane region" description="Helical" evidence="1">
    <location>
        <begin position="43"/>
        <end position="66"/>
    </location>
</feature>
<dbReference type="InParanoid" id="A0A1B6P9K6"/>
<reference evidence="2 3" key="1">
    <citation type="journal article" date="2009" name="Nature">
        <title>The Sorghum bicolor genome and the diversification of grasses.</title>
        <authorList>
            <person name="Paterson A.H."/>
            <person name="Bowers J.E."/>
            <person name="Bruggmann R."/>
            <person name="Dubchak I."/>
            <person name="Grimwood J."/>
            <person name="Gundlach H."/>
            <person name="Haberer G."/>
            <person name="Hellsten U."/>
            <person name="Mitros T."/>
            <person name="Poliakov A."/>
            <person name="Schmutz J."/>
            <person name="Spannagl M."/>
            <person name="Tang H."/>
            <person name="Wang X."/>
            <person name="Wicker T."/>
            <person name="Bharti A.K."/>
            <person name="Chapman J."/>
            <person name="Feltus F.A."/>
            <person name="Gowik U."/>
            <person name="Grigoriev I.V."/>
            <person name="Lyons E."/>
            <person name="Maher C.A."/>
            <person name="Martis M."/>
            <person name="Narechania A."/>
            <person name="Otillar R.P."/>
            <person name="Penning B.W."/>
            <person name="Salamov A.A."/>
            <person name="Wang Y."/>
            <person name="Zhang L."/>
            <person name="Carpita N.C."/>
            <person name="Freeling M."/>
            <person name="Gingle A.R."/>
            <person name="Hash C.T."/>
            <person name="Keller B."/>
            <person name="Klein P."/>
            <person name="Kresovich S."/>
            <person name="McCann M.C."/>
            <person name="Ming R."/>
            <person name="Peterson D.G."/>
            <person name="Mehboob-ur-Rahman"/>
            <person name="Ware D."/>
            <person name="Westhoff P."/>
            <person name="Mayer K.F."/>
            <person name="Messing J."/>
            <person name="Rokhsar D.S."/>
        </authorList>
    </citation>
    <scope>NUCLEOTIDE SEQUENCE [LARGE SCALE GENOMIC DNA]</scope>
    <source>
        <strain evidence="3">cv. BTx623</strain>
    </source>
</reference>
<sequence>MLLLLFLPKKICLNKLVWLLLTMPAYMPILVTQCKLLCTLDGTGVFCLLAVWPFLSWTSSLHTWIFNFTFGFTSLG</sequence>
<reference evidence="3" key="2">
    <citation type="journal article" date="2018" name="Plant J.">
        <title>The Sorghum bicolor reference genome: improved assembly, gene annotations, a transcriptome atlas, and signatures of genome organization.</title>
        <authorList>
            <person name="McCormick R.F."/>
            <person name="Truong S.K."/>
            <person name="Sreedasyam A."/>
            <person name="Jenkins J."/>
            <person name="Shu S."/>
            <person name="Sims D."/>
            <person name="Kennedy M."/>
            <person name="Amirebrahimi M."/>
            <person name="Weers B.D."/>
            <person name="McKinley B."/>
            <person name="Mattison A."/>
            <person name="Morishige D.T."/>
            <person name="Grimwood J."/>
            <person name="Schmutz J."/>
            <person name="Mullet J.E."/>
        </authorList>
    </citation>
    <scope>NUCLEOTIDE SEQUENCE [LARGE SCALE GENOMIC DNA]</scope>
    <source>
        <strain evidence="3">cv. BTx623</strain>
    </source>
</reference>
<keyword evidence="1" id="KW-1133">Transmembrane helix</keyword>
<keyword evidence="1" id="KW-0812">Transmembrane</keyword>
<feature type="transmembrane region" description="Helical" evidence="1">
    <location>
        <begin position="12"/>
        <end position="31"/>
    </location>
</feature>
<dbReference type="Proteomes" id="UP000000768">
    <property type="component" value="Chromosome 9"/>
</dbReference>
<evidence type="ECO:0000313" key="3">
    <source>
        <dbReference type="Proteomes" id="UP000000768"/>
    </source>
</evidence>
<dbReference type="AlphaFoldDB" id="A0A1B6P9K6"/>
<proteinExistence type="predicted"/>
<gene>
    <name evidence="2" type="ORF">SORBI_3009G183000</name>
</gene>